<dbReference type="EC" id="2.4.1.-" evidence="16"/>
<dbReference type="CDD" id="cd02510">
    <property type="entry name" value="pp-GalNAc-T"/>
    <property type="match status" value="1"/>
</dbReference>
<dbReference type="Gene3D" id="3.90.550.10">
    <property type="entry name" value="Spore Coat Polysaccharide Biosynthesis Protein SpsA, Chain A"/>
    <property type="match status" value="1"/>
</dbReference>
<dbReference type="SUPFAM" id="SSF53448">
    <property type="entry name" value="Nucleotide-diphospho-sugar transferases"/>
    <property type="match status" value="1"/>
</dbReference>
<feature type="transmembrane region" description="Helical" evidence="16">
    <location>
        <begin position="12"/>
        <end position="33"/>
    </location>
</feature>
<dbReference type="Pfam" id="PF00652">
    <property type="entry name" value="Ricin_B_lectin"/>
    <property type="match status" value="1"/>
</dbReference>
<evidence type="ECO:0000256" key="4">
    <source>
        <dbReference type="ARBA" id="ARBA00005680"/>
    </source>
</evidence>
<evidence type="ECO:0000256" key="2">
    <source>
        <dbReference type="ARBA" id="ARBA00004323"/>
    </source>
</evidence>
<keyword evidence="10" id="KW-0735">Signal-anchor</keyword>
<accession>A0AA85JJI3</accession>
<name>A0AA85JJI3_TRIRE</name>
<evidence type="ECO:0000256" key="12">
    <source>
        <dbReference type="ARBA" id="ARBA00023034"/>
    </source>
</evidence>
<comment type="pathway">
    <text evidence="3 16">Protein modification; protein glycosylation.</text>
</comment>
<dbReference type="GO" id="GO:0030246">
    <property type="term" value="F:carbohydrate binding"/>
    <property type="evidence" value="ECO:0007669"/>
    <property type="project" value="UniProtKB-KW"/>
</dbReference>
<comment type="cofactor">
    <cofactor evidence="1 16">
        <name>Mn(2+)</name>
        <dbReference type="ChEBI" id="CHEBI:29035"/>
    </cofactor>
</comment>
<feature type="domain" description="Ricin B lectin" evidence="17">
    <location>
        <begin position="442"/>
        <end position="564"/>
    </location>
</feature>
<comment type="similarity">
    <text evidence="4 16">Belongs to the glycosyltransferase 2 family. GalNAc-T subfamily.</text>
</comment>
<sequence>MVKAIAFPLRPFTIKIIFLACILLLSLQLIFFYSSSIDVANLVGRIGNSKGVISGDKHAPVDRSEAFGDMGRAVVIPASLQAESKRTFHVNEFNLVASDLIGLHRNLNDFRHASCPRVIPLGKLIPYKTSVIIVFHNEAWSTLLRTVHSVLDRTPSEILEEIILVDDASTQEHLGQQLDSYVNKLNQHVHVERMHNRSGLIRARLQGAKIAKGKTLTFLDAHCEVTVGWLETLLVHISENPKRIVCPIIDVINHDTFEYLLGSDRTWGSFDWHFSFHWESVGDREIDRLDDDHSKPLRTPTMAGGLFTIVRDYFYELGAYDEGMEIWGGENIELSFRVWQCGGELLIDPCSRVGHVFRKSSPYTWPGGVSNILYKNFVRTALVWLDQYSRFYFMMNPSALAVDFGNITERKELRRRLDCKSFRWYLENIYPESPVPIDVLRLGEIRHTKTGYCLDSLGHKVGEYVGISRCHGQGGNQVFAITESGAIRVYIGCIDGGDKRNTGTGKLIFHRCSSDNFGQVFEISDKKIIHKATKLCLVVIPVVKVLRLTLRVCSDSEDFNWTLPPLFNDTTVLI</sequence>
<keyword evidence="18" id="KW-1185">Reference proteome</keyword>
<dbReference type="InterPro" id="IPR001173">
    <property type="entry name" value="Glyco_trans_2-like"/>
</dbReference>
<evidence type="ECO:0000256" key="9">
    <source>
        <dbReference type="ARBA" id="ARBA00022734"/>
    </source>
</evidence>
<dbReference type="GO" id="GO:0046872">
    <property type="term" value="F:metal ion binding"/>
    <property type="evidence" value="ECO:0007669"/>
    <property type="project" value="UniProtKB-KW"/>
</dbReference>
<dbReference type="PANTHER" id="PTHR11675">
    <property type="entry name" value="N-ACETYLGALACTOSAMINYLTRANSFERASE"/>
    <property type="match status" value="1"/>
</dbReference>
<keyword evidence="11 16" id="KW-1133">Transmembrane helix</keyword>
<keyword evidence="12 16" id="KW-0333">Golgi apparatus</keyword>
<evidence type="ECO:0000256" key="5">
    <source>
        <dbReference type="ARBA" id="ARBA00022676"/>
    </source>
</evidence>
<organism evidence="18 19">
    <name type="scientific">Trichobilharzia regenti</name>
    <name type="common">Nasal bird schistosome</name>
    <dbReference type="NCBI Taxonomy" id="157069"/>
    <lineage>
        <taxon>Eukaryota</taxon>
        <taxon>Metazoa</taxon>
        <taxon>Spiralia</taxon>
        <taxon>Lophotrochozoa</taxon>
        <taxon>Platyhelminthes</taxon>
        <taxon>Trematoda</taxon>
        <taxon>Digenea</taxon>
        <taxon>Strigeidida</taxon>
        <taxon>Schistosomatoidea</taxon>
        <taxon>Schistosomatidae</taxon>
        <taxon>Trichobilharzia</taxon>
    </lineage>
</organism>
<evidence type="ECO:0000256" key="6">
    <source>
        <dbReference type="ARBA" id="ARBA00022679"/>
    </source>
</evidence>
<comment type="subcellular location">
    <subcellularLocation>
        <location evidence="2 16">Golgi apparatus membrane</location>
        <topology evidence="2 16">Single-pass type II membrane protein</topology>
    </subcellularLocation>
</comment>
<dbReference type="InterPro" id="IPR029044">
    <property type="entry name" value="Nucleotide-diphossugar_trans"/>
</dbReference>
<evidence type="ECO:0000256" key="15">
    <source>
        <dbReference type="ARBA" id="ARBA00023211"/>
    </source>
</evidence>
<dbReference type="PANTHER" id="PTHR11675:SF101">
    <property type="entry name" value="POLYPEPTIDE N-ACETYLGALACTOSAMINYLTRANSFERASE 5"/>
    <property type="match status" value="1"/>
</dbReference>
<evidence type="ECO:0000259" key="17">
    <source>
        <dbReference type="SMART" id="SM00458"/>
    </source>
</evidence>
<dbReference type="PROSITE" id="PS50231">
    <property type="entry name" value="RICIN_B_LECTIN"/>
    <property type="match status" value="1"/>
</dbReference>
<keyword evidence="7 16" id="KW-0812">Transmembrane</keyword>
<protein>
    <recommendedName>
        <fullName evidence="16">Polypeptide N-acetylgalactosaminyltransferase</fullName>
        <ecNumber evidence="16">2.4.1.-</ecNumber>
    </recommendedName>
    <alternativeName>
        <fullName evidence="16">Protein-UDP acetylgalactosaminyltransferase</fullName>
    </alternativeName>
</protein>
<evidence type="ECO:0000256" key="3">
    <source>
        <dbReference type="ARBA" id="ARBA00004922"/>
    </source>
</evidence>
<proteinExistence type="inferred from homology"/>
<evidence type="ECO:0000256" key="10">
    <source>
        <dbReference type="ARBA" id="ARBA00022968"/>
    </source>
</evidence>
<keyword evidence="15 16" id="KW-0464">Manganese</keyword>
<reference evidence="19" key="2">
    <citation type="submission" date="2023-11" db="UniProtKB">
        <authorList>
            <consortium name="WormBaseParasite"/>
        </authorList>
    </citation>
    <scope>IDENTIFICATION</scope>
</reference>
<dbReference type="InterPro" id="IPR045885">
    <property type="entry name" value="GalNAc-T"/>
</dbReference>
<evidence type="ECO:0000256" key="11">
    <source>
        <dbReference type="ARBA" id="ARBA00022989"/>
    </source>
</evidence>
<evidence type="ECO:0000256" key="8">
    <source>
        <dbReference type="ARBA" id="ARBA00022723"/>
    </source>
</evidence>
<evidence type="ECO:0000256" key="14">
    <source>
        <dbReference type="ARBA" id="ARBA00023157"/>
    </source>
</evidence>
<keyword evidence="13 16" id="KW-0472">Membrane</keyword>
<dbReference type="AlphaFoldDB" id="A0AA85JJI3"/>
<dbReference type="GO" id="GO:0006493">
    <property type="term" value="P:protein O-linked glycosylation"/>
    <property type="evidence" value="ECO:0007669"/>
    <property type="project" value="TreeGrafter"/>
</dbReference>
<reference evidence="18" key="1">
    <citation type="submission" date="2022-06" db="EMBL/GenBank/DDBJ databases">
        <authorList>
            <person name="Berger JAMES D."/>
            <person name="Berger JAMES D."/>
        </authorList>
    </citation>
    <scope>NUCLEOTIDE SEQUENCE [LARGE SCALE GENOMIC DNA]</scope>
</reference>
<evidence type="ECO:0000256" key="1">
    <source>
        <dbReference type="ARBA" id="ARBA00001936"/>
    </source>
</evidence>
<evidence type="ECO:0000256" key="7">
    <source>
        <dbReference type="ARBA" id="ARBA00022692"/>
    </source>
</evidence>
<keyword evidence="14 16" id="KW-1015">Disulfide bond</keyword>
<evidence type="ECO:0000256" key="16">
    <source>
        <dbReference type="RuleBase" id="RU361242"/>
    </source>
</evidence>
<dbReference type="WBParaSite" id="TREG1_36200.2">
    <property type="protein sequence ID" value="TREG1_36200.2"/>
    <property type="gene ID" value="TREG1_36200"/>
</dbReference>
<dbReference type="CDD" id="cd23433">
    <property type="entry name" value="beta-trefoil_Ricin_GALNT1-like"/>
    <property type="match status" value="1"/>
</dbReference>
<dbReference type="GO" id="GO:0000139">
    <property type="term" value="C:Golgi membrane"/>
    <property type="evidence" value="ECO:0007669"/>
    <property type="project" value="UniProtKB-SubCell"/>
</dbReference>
<dbReference type="Gene3D" id="2.80.10.50">
    <property type="match status" value="1"/>
</dbReference>
<keyword evidence="5 16" id="KW-0328">Glycosyltransferase</keyword>
<dbReference type="InterPro" id="IPR035992">
    <property type="entry name" value="Ricin_B-like_lectins"/>
</dbReference>
<evidence type="ECO:0000313" key="19">
    <source>
        <dbReference type="WBParaSite" id="TREG1_36200.2"/>
    </source>
</evidence>
<evidence type="ECO:0000313" key="18">
    <source>
        <dbReference type="Proteomes" id="UP000050795"/>
    </source>
</evidence>
<dbReference type="InterPro" id="IPR000772">
    <property type="entry name" value="Ricin_B_lectin"/>
</dbReference>
<keyword evidence="8" id="KW-0479">Metal-binding</keyword>
<dbReference type="Proteomes" id="UP000050795">
    <property type="component" value="Unassembled WGS sequence"/>
</dbReference>
<dbReference type="FunFam" id="3.90.550.10:FF:000021">
    <property type="entry name" value="Polypeptide N-acetylgalactosaminyltransferase"/>
    <property type="match status" value="1"/>
</dbReference>
<dbReference type="Pfam" id="PF00535">
    <property type="entry name" value="Glycos_transf_2"/>
    <property type="match status" value="1"/>
</dbReference>
<evidence type="ECO:0000256" key="13">
    <source>
        <dbReference type="ARBA" id="ARBA00023136"/>
    </source>
</evidence>
<keyword evidence="9 16" id="KW-0430">Lectin</keyword>
<keyword evidence="6 16" id="KW-0808">Transferase</keyword>
<dbReference type="SUPFAM" id="SSF50370">
    <property type="entry name" value="Ricin B-like lectins"/>
    <property type="match status" value="1"/>
</dbReference>
<dbReference type="SMART" id="SM00458">
    <property type="entry name" value="RICIN"/>
    <property type="match status" value="1"/>
</dbReference>
<dbReference type="GO" id="GO:0004653">
    <property type="term" value="F:polypeptide N-acetylgalactosaminyltransferase activity"/>
    <property type="evidence" value="ECO:0007669"/>
    <property type="project" value="TreeGrafter"/>
</dbReference>